<evidence type="ECO:0000313" key="8">
    <source>
        <dbReference type="EMBL" id="CAG8573432.1"/>
    </source>
</evidence>
<keyword evidence="9" id="KW-1185">Reference proteome</keyword>
<dbReference type="PANTHER" id="PTHR11994">
    <property type="entry name" value="60S RIBOSOMAL PROTEIN L11-RELATED"/>
    <property type="match status" value="1"/>
</dbReference>
<sequence>KQFHLYKHFHTFSVAHYEPHHSHIPQKPANLPNSLDFYPGRSSMLRMEEYHHSTLADDLMILTYRDPEAEQKFIDKRKKKYLPLRKSVLTMDTNPYAKNRPRPKPRGNKNVGPVPPRQSHRTAPELVKIVVHCMMKQSLLSKQHLLSGIMALQCITSERPTIVYSRTDVSRWKLRKGMPIGCKVHIQGPPMYTFLDKLTEIVLPRLREWQGVSISSGDQNGNITMGFPPSALSLFPDIESNYDMFPMMTGFHVVFHTTAYTDYEGRALLSGFQIPFTPGKKINRTF</sequence>
<evidence type="ECO:0000256" key="2">
    <source>
        <dbReference type="ARBA" id="ARBA00022980"/>
    </source>
</evidence>
<dbReference type="FunFam" id="3.30.1440.10:FF:000001">
    <property type="entry name" value="50S ribosomal protein L5"/>
    <property type="match status" value="1"/>
</dbReference>
<dbReference type="Gene3D" id="3.30.1440.10">
    <property type="match status" value="1"/>
</dbReference>
<protein>
    <recommendedName>
        <fullName evidence="4">Large ribosomal subunit protein uL5m</fullName>
    </recommendedName>
</protein>
<gene>
    <name evidence="8" type="ORF">AMORRO_LOCUS6580</name>
</gene>
<keyword evidence="3" id="KW-0687">Ribonucleoprotein</keyword>
<dbReference type="EMBL" id="CAJVPV010004436">
    <property type="protein sequence ID" value="CAG8573432.1"/>
    <property type="molecule type" value="Genomic_DNA"/>
</dbReference>
<dbReference type="GO" id="GO:1990904">
    <property type="term" value="C:ribonucleoprotein complex"/>
    <property type="evidence" value="ECO:0007669"/>
    <property type="project" value="UniProtKB-KW"/>
</dbReference>
<evidence type="ECO:0000256" key="1">
    <source>
        <dbReference type="ARBA" id="ARBA00008553"/>
    </source>
</evidence>
<dbReference type="Pfam" id="PF00673">
    <property type="entry name" value="Ribosomal_L5_C"/>
    <property type="match status" value="1"/>
</dbReference>
<dbReference type="InterPro" id="IPR022803">
    <property type="entry name" value="Ribosomal_uL5_dom_sf"/>
</dbReference>
<dbReference type="SUPFAM" id="SSF55282">
    <property type="entry name" value="RL5-like"/>
    <property type="match status" value="1"/>
</dbReference>
<reference evidence="8" key="1">
    <citation type="submission" date="2021-06" db="EMBL/GenBank/DDBJ databases">
        <authorList>
            <person name="Kallberg Y."/>
            <person name="Tangrot J."/>
            <person name="Rosling A."/>
        </authorList>
    </citation>
    <scope>NUCLEOTIDE SEQUENCE</scope>
    <source>
        <strain evidence="8">CL551</strain>
    </source>
</reference>
<keyword evidence="2" id="KW-0689">Ribosomal protein</keyword>
<evidence type="ECO:0000256" key="4">
    <source>
        <dbReference type="ARBA" id="ARBA00040368"/>
    </source>
</evidence>
<proteinExistence type="inferred from homology"/>
<name>A0A9N9BLV8_9GLOM</name>
<evidence type="ECO:0000313" key="9">
    <source>
        <dbReference type="Proteomes" id="UP000789342"/>
    </source>
</evidence>
<evidence type="ECO:0000259" key="7">
    <source>
        <dbReference type="Pfam" id="PF00673"/>
    </source>
</evidence>
<feature type="domain" description="Large ribosomal subunit protein uL5 C-terminal" evidence="7">
    <location>
        <begin position="179"/>
        <end position="276"/>
    </location>
</feature>
<dbReference type="InterPro" id="IPR031309">
    <property type="entry name" value="Ribosomal_uL5_C"/>
</dbReference>
<comment type="caution">
    <text evidence="8">The sequence shown here is derived from an EMBL/GenBank/DDBJ whole genome shotgun (WGS) entry which is preliminary data.</text>
</comment>
<comment type="similarity">
    <text evidence="1">Belongs to the universal ribosomal protein uL5 family.</text>
</comment>
<evidence type="ECO:0000259" key="6">
    <source>
        <dbReference type="Pfam" id="PF00281"/>
    </source>
</evidence>
<dbReference type="Proteomes" id="UP000789342">
    <property type="component" value="Unassembled WGS sequence"/>
</dbReference>
<dbReference type="InterPro" id="IPR002132">
    <property type="entry name" value="Ribosomal_uL5"/>
</dbReference>
<dbReference type="GO" id="GO:0005840">
    <property type="term" value="C:ribosome"/>
    <property type="evidence" value="ECO:0007669"/>
    <property type="project" value="UniProtKB-KW"/>
</dbReference>
<organism evidence="8 9">
    <name type="scientific">Acaulospora morrowiae</name>
    <dbReference type="NCBI Taxonomy" id="94023"/>
    <lineage>
        <taxon>Eukaryota</taxon>
        <taxon>Fungi</taxon>
        <taxon>Fungi incertae sedis</taxon>
        <taxon>Mucoromycota</taxon>
        <taxon>Glomeromycotina</taxon>
        <taxon>Glomeromycetes</taxon>
        <taxon>Diversisporales</taxon>
        <taxon>Acaulosporaceae</taxon>
        <taxon>Acaulospora</taxon>
    </lineage>
</organism>
<dbReference type="InterPro" id="IPR031310">
    <property type="entry name" value="Ribosomal_uL5_N"/>
</dbReference>
<evidence type="ECO:0000256" key="3">
    <source>
        <dbReference type="ARBA" id="ARBA00023274"/>
    </source>
</evidence>
<feature type="region of interest" description="Disordered" evidence="5">
    <location>
        <begin position="92"/>
        <end position="120"/>
    </location>
</feature>
<feature type="non-terminal residue" evidence="8">
    <location>
        <position position="286"/>
    </location>
</feature>
<dbReference type="AlphaFoldDB" id="A0A9N9BLV8"/>
<dbReference type="GO" id="GO:0006412">
    <property type="term" value="P:translation"/>
    <property type="evidence" value="ECO:0007669"/>
    <property type="project" value="InterPro"/>
</dbReference>
<accession>A0A9N9BLV8</accession>
<feature type="domain" description="Large ribosomal subunit protein uL5 N-terminal" evidence="6">
    <location>
        <begin position="123"/>
        <end position="175"/>
    </location>
</feature>
<dbReference type="GO" id="GO:0003735">
    <property type="term" value="F:structural constituent of ribosome"/>
    <property type="evidence" value="ECO:0007669"/>
    <property type="project" value="InterPro"/>
</dbReference>
<dbReference type="OrthoDB" id="539541at2759"/>
<dbReference type="Pfam" id="PF00281">
    <property type="entry name" value="Ribosomal_L5"/>
    <property type="match status" value="1"/>
</dbReference>
<evidence type="ECO:0000256" key="5">
    <source>
        <dbReference type="SAM" id="MobiDB-lite"/>
    </source>
</evidence>